<gene>
    <name evidence="6" type="ORF">BKA21_002448</name>
    <name evidence="5" type="ORF">Col01nite_14740</name>
</gene>
<dbReference type="PANTHER" id="PTHR44688">
    <property type="entry name" value="DNA-BINDING TRANSCRIPTIONAL ACTIVATOR DEVR_DOSR"/>
    <property type="match status" value="1"/>
</dbReference>
<evidence type="ECO:0000313" key="7">
    <source>
        <dbReference type="Proteomes" id="UP000577956"/>
    </source>
</evidence>
<dbReference type="PROSITE" id="PS50043">
    <property type="entry name" value="HTH_LUXR_2"/>
    <property type="match status" value="1"/>
</dbReference>
<dbReference type="CDD" id="cd06170">
    <property type="entry name" value="LuxR_C_like"/>
    <property type="match status" value="1"/>
</dbReference>
<evidence type="ECO:0000313" key="5">
    <source>
        <dbReference type="EMBL" id="GIG32315.1"/>
    </source>
</evidence>
<dbReference type="InterPro" id="IPR000792">
    <property type="entry name" value="Tscrpt_reg_LuxR_C"/>
</dbReference>
<dbReference type="SUPFAM" id="SSF46894">
    <property type="entry name" value="C-terminal effector domain of the bipartite response regulators"/>
    <property type="match status" value="1"/>
</dbReference>
<dbReference type="PANTHER" id="PTHR44688:SF16">
    <property type="entry name" value="DNA-BINDING TRANSCRIPTIONAL ACTIVATOR DEVR_DOSR"/>
    <property type="match status" value="1"/>
</dbReference>
<dbReference type="GO" id="GO:0003677">
    <property type="term" value="F:DNA binding"/>
    <property type="evidence" value="ECO:0007669"/>
    <property type="project" value="UniProtKB-KW"/>
</dbReference>
<evidence type="ECO:0000256" key="3">
    <source>
        <dbReference type="ARBA" id="ARBA00023163"/>
    </source>
</evidence>
<proteinExistence type="predicted"/>
<keyword evidence="1" id="KW-0805">Transcription regulation</keyword>
<dbReference type="EMBL" id="JACCBK010000001">
    <property type="protein sequence ID" value="NYD86899.1"/>
    <property type="molecule type" value="Genomic_DNA"/>
</dbReference>
<reference evidence="5 8" key="2">
    <citation type="submission" date="2021-01" db="EMBL/GenBank/DDBJ databases">
        <title>Whole genome shotgun sequence of Cellulomonas oligotrophica NBRC 109435.</title>
        <authorList>
            <person name="Komaki H."/>
            <person name="Tamura T."/>
        </authorList>
    </citation>
    <scope>NUCLEOTIDE SEQUENCE [LARGE SCALE GENOMIC DNA]</scope>
    <source>
        <strain evidence="5 8">NBRC 109435</strain>
    </source>
</reference>
<dbReference type="InterPro" id="IPR036388">
    <property type="entry name" value="WH-like_DNA-bd_sf"/>
</dbReference>
<keyword evidence="2 6" id="KW-0238">DNA-binding</keyword>
<dbReference type="Proteomes" id="UP000618382">
    <property type="component" value="Unassembled WGS sequence"/>
</dbReference>
<evidence type="ECO:0000256" key="2">
    <source>
        <dbReference type="ARBA" id="ARBA00023125"/>
    </source>
</evidence>
<dbReference type="Proteomes" id="UP000577956">
    <property type="component" value="Unassembled WGS sequence"/>
</dbReference>
<dbReference type="EMBL" id="BONN01000003">
    <property type="protein sequence ID" value="GIG32315.1"/>
    <property type="molecule type" value="Genomic_DNA"/>
</dbReference>
<dbReference type="PRINTS" id="PR00038">
    <property type="entry name" value="HTHLUXR"/>
</dbReference>
<protein>
    <submittedName>
        <fullName evidence="6">DNA-binding NarL/FixJ family response regulator</fullName>
    </submittedName>
</protein>
<dbReference type="Gene3D" id="1.10.10.10">
    <property type="entry name" value="Winged helix-like DNA-binding domain superfamily/Winged helix DNA-binding domain"/>
    <property type="match status" value="1"/>
</dbReference>
<sequence>MDAADVLVVDDATLARSCLVEVVRGSPCVGAVRACAPRPDPLAAGLPDLLVLRPAADPLAARRLLALWVRAPLVLLVDDASARPSDGPWVRVLGPDADADALRSAVCATLGHRSAPALAPTHLTPREREVMRLLGDGLTNREIARLLVLEERTVKNHVHNLLRKLGVRHRGEAAALLDGAAVPPVAHLHAVAHHR</sequence>
<dbReference type="PROSITE" id="PS00622">
    <property type="entry name" value="HTH_LUXR_1"/>
    <property type="match status" value="1"/>
</dbReference>
<dbReference type="GO" id="GO:0006355">
    <property type="term" value="P:regulation of DNA-templated transcription"/>
    <property type="evidence" value="ECO:0007669"/>
    <property type="project" value="InterPro"/>
</dbReference>
<dbReference type="SMART" id="SM00421">
    <property type="entry name" value="HTH_LUXR"/>
    <property type="match status" value="1"/>
</dbReference>
<evidence type="ECO:0000259" key="4">
    <source>
        <dbReference type="PROSITE" id="PS50043"/>
    </source>
</evidence>
<dbReference type="InterPro" id="IPR016032">
    <property type="entry name" value="Sig_transdc_resp-reg_C-effctor"/>
</dbReference>
<comment type="caution">
    <text evidence="6">The sequence shown here is derived from an EMBL/GenBank/DDBJ whole genome shotgun (WGS) entry which is preliminary data.</text>
</comment>
<evidence type="ECO:0000313" key="8">
    <source>
        <dbReference type="Proteomes" id="UP000618382"/>
    </source>
</evidence>
<evidence type="ECO:0000313" key="6">
    <source>
        <dbReference type="EMBL" id="NYD86899.1"/>
    </source>
</evidence>
<organism evidence="6 7">
    <name type="scientific">Cellulomonas oligotrophica</name>
    <dbReference type="NCBI Taxonomy" id="931536"/>
    <lineage>
        <taxon>Bacteria</taxon>
        <taxon>Bacillati</taxon>
        <taxon>Actinomycetota</taxon>
        <taxon>Actinomycetes</taxon>
        <taxon>Micrococcales</taxon>
        <taxon>Cellulomonadaceae</taxon>
        <taxon>Cellulomonas</taxon>
    </lineage>
</organism>
<dbReference type="Pfam" id="PF00196">
    <property type="entry name" value="GerE"/>
    <property type="match status" value="1"/>
</dbReference>
<feature type="domain" description="HTH luxR-type" evidence="4">
    <location>
        <begin position="116"/>
        <end position="181"/>
    </location>
</feature>
<dbReference type="AlphaFoldDB" id="A0A7Y9JZK4"/>
<keyword evidence="3" id="KW-0804">Transcription</keyword>
<keyword evidence="8" id="KW-1185">Reference proteome</keyword>
<name>A0A7Y9JZK4_9CELL</name>
<evidence type="ECO:0000256" key="1">
    <source>
        <dbReference type="ARBA" id="ARBA00023015"/>
    </source>
</evidence>
<reference evidence="6 7" key="1">
    <citation type="submission" date="2020-07" db="EMBL/GenBank/DDBJ databases">
        <title>Sequencing the genomes of 1000 actinobacteria strains.</title>
        <authorList>
            <person name="Klenk H.-P."/>
        </authorList>
    </citation>
    <scope>NUCLEOTIDE SEQUENCE [LARGE SCALE GENOMIC DNA]</scope>
    <source>
        <strain evidence="6 7">DSM 24482</strain>
    </source>
</reference>
<dbReference type="RefSeq" id="WP_179625369.1">
    <property type="nucleotide sequence ID" value="NZ_BAABFI010000008.1"/>
</dbReference>
<accession>A0A7Y9JZK4</accession>